<dbReference type="EMBL" id="BAABBV010000001">
    <property type="protein sequence ID" value="GAA4162626.1"/>
    <property type="molecule type" value="Genomic_DNA"/>
</dbReference>
<feature type="transmembrane region" description="Helical" evidence="1">
    <location>
        <begin position="112"/>
        <end position="134"/>
    </location>
</feature>
<evidence type="ECO:0000256" key="1">
    <source>
        <dbReference type="SAM" id="Phobius"/>
    </source>
</evidence>
<feature type="transmembrane region" description="Helical" evidence="1">
    <location>
        <begin position="171"/>
        <end position="193"/>
    </location>
</feature>
<gene>
    <name evidence="2" type="ORF">GCM10022286_21770</name>
</gene>
<name>A0ABP7ZL54_9MICO</name>
<dbReference type="Proteomes" id="UP001415169">
    <property type="component" value="Unassembled WGS sequence"/>
</dbReference>
<protein>
    <recommendedName>
        <fullName evidence="4">HdeD family acid-resistance protein</fullName>
    </recommendedName>
</protein>
<feature type="transmembrane region" description="Helical" evidence="1">
    <location>
        <begin position="88"/>
        <end position="106"/>
    </location>
</feature>
<reference evidence="2" key="1">
    <citation type="journal article" date="2014" name="Int. J. Syst. Evol. Microbiol.">
        <title>Complete genome of a new Firmicutes species belonging to the dominant human colonic microbiota ('Ruminococcus bicirculans') reveals two chromosomes and a selective capacity to utilize plant glucans.</title>
        <authorList>
            <consortium name="NISC Comparative Sequencing Program"/>
            <person name="Wegmann U."/>
            <person name="Louis P."/>
            <person name="Goesmann A."/>
            <person name="Henrissat B."/>
            <person name="Duncan S.H."/>
            <person name="Flint H.J."/>
        </authorList>
    </citation>
    <scope>NUCLEOTIDE SEQUENCE</scope>
    <source>
        <strain evidence="2">JCM 17590</strain>
    </source>
</reference>
<keyword evidence="1" id="KW-0472">Membrane</keyword>
<dbReference type="PANTHER" id="PTHR34989:SF1">
    <property type="entry name" value="PROTEIN HDED"/>
    <property type="match status" value="1"/>
</dbReference>
<evidence type="ECO:0008006" key="4">
    <source>
        <dbReference type="Google" id="ProtNLM"/>
    </source>
</evidence>
<dbReference type="Pfam" id="PF03729">
    <property type="entry name" value="DUF308"/>
    <property type="match status" value="2"/>
</dbReference>
<dbReference type="PANTHER" id="PTHR34989">
    <property type="entry name" value="PROTEIN HDED"/>
    <property type="match status" value="1"/>
</dbReference>
<evidence type="ECO:0000313" key="2">
    <source>
        <dbReference type="EMBL" id="GAA4162626.1"/>
    </source>
</evidence>
<dbReference type="RefSeq" id="WP_344791805.1">
    <property type="nucleotide sequence ID" value="NZ_BAABBV010000001.1"/>
</dbReference>
<reference evidence="2" key="2">
    <citation type="submission" date="2023-12" db="EMBL/GenBank/DDBJ databases">
        <authorList>
            <person name="Sun Q."/>
            <person name="Inoue M."/>
        </authorList>
    </citation>
    <scope>NUCLEOTIDE SEQUENCE</scope>
    <source>
        <strain evidence="2">JCM 17590</strain>
    </source>
</reference>
<keyword evidence="3" id="KW-1185">Reference proteome</keyword>
<feature type="transmembrane region" description="Helical" evidence="1">
    <location>
        <begin position="146"/>
        <end position="165"/>
    </location>
</feature>
<organism evidence="2 3">
    <name type="scientific">Gryllotalpicola daejeonensis</name>
    <dbReference type="NCBI Taxonomy" id="993087"/>
    <lineage>
        <taxon>Bacteria</taxon>
        <taxon>Bacillati</taxon>
        <taxon>Actinomycetota</taxon>
        <taxon>Actinomycetes</taxon>
        <taxon>Micrococcales</taxon>
        <taxon>Microbacteriaceae</taxon>
        <taxon>Gryllotalpicola</taxon>
    </lineage>
</organism>
<comment type="caution">
    <text evidence="2">The sequence shown here is derived from an EMBL/GenBank/DDBJ whole genome shotgun (WGS) entry which is preliminary data.</text>
</comment>
<keyword evidence="1" id="KW-1133">Transmembrane helix</keyword>
<keyword evidence="1" id="KW-0812">Transmembrane</keyword>
<feature type="transmembrane region" description="Helical" evidence="1">
    <location>
        <begin position="55"/>
        <end position="76"/>
    </location>
</feature>
<sequence>MSIPSSPDEFRDALRLEARGLAKRAIRGVRVAFGIAGAAAVIVGVLLLIWPHHTIPVLAVLFGIYLVITGGVRLVLGIFGRSLGTGHRVLGVLLGTLLLVGGVIALRDTALASATLLLVIAIVVGVAWIVEGIMSITESGASPRQGWAIAYGVISVLGGVAVLAVPGWSGFWLLMVAAVILIVLGLLGLMRAFTFGRDALKAL</sequence>
<accession>A0ABP7ZL54</accession>
<dbReference type="InterPro" id="IPR005325">
    <property type="entry name" value="DUF308_memb"/>
</dbReference>
<proteinExistence type="predicted"/>
<dbReference type="InterPro" id="IPR052712">
    <property type="entry name" value="Acid_resist_chaperone_HdeD"/>
</dbReference>
<evidence type="ECO:0000313" key="3">
    <source>
        <dbReference type="Proteomes" id="UP001415169"/>
    </source>
</evidence>
<feature type="transmembrane region" description="Helical" evidence="1">
    <location>
        <begin position="29"/>
        <end position="49"/>
    </location>
</feature>